<keyword evidence="8" id="KW-1185">Reference proteome</keyword>
<name>A0ABQ6K690_9MICO</name>
<protein>
    <recommendedName>
        <fullName evidence="9">MFS transporter</fullName>
    </recommendedName>
</protein>
<organism evidence="7 8">
    <name type="scientific">Pseudolysinimonas kribbensis</name>
    <dbReference type="NCBI Taxonomy" id="433641"/>
    <lineage>
        <taxon>Bacteria</taxon>
        <taxon>Bacillati</taxon>
        <taxon>Actinomycetota</taxon>
        <taxon>Actinomycetes</taxon>
        <taxon>Micrococcales</taxon>
        <taxon>Microbacteriaceae</taxon>
        <taxon>Pseudolysinimonas</taxon>
    </lineage>
</organism>
<evidence type="ECO:0000313" key="7">
    <source>
        <dbReference type="EMBL" id="GMA94540.1"/>
    </source>
</evidence>
<dbReference type="PANTHER" id="PTHR23513:SF6">
    <property type="entry name" value="MAJOR FACILITATOR SUPERFAMILY ASSOCIATED DOMAIN-CONTAINING PROTEIN"/>
    <property type="match status" value="1"/>
</dbReference>
<comment type="caution">
    <text evidence="7">The sequence shown here is derived from an EMBL/GenBank/DDBJ whole genome shotgun (WGS) entry which is preliminary data.</text>
</comment>
<dbReference type="InterPro" id="IPR011701">
    <property type="entry name" value="MFS"/>
</dbReference>
<feature type="transmembrane region" description="Helical" evidence="6">
    <location>
        <begin position="227"/>
        <end position="251"/>
    </location>
</feature>
<proteinExistence type="predicted"/>
<evidence type="ECO:0000256" key="1">
    <source>
        <dbReference type="ARBA" id="ARBA00004651"/>
    </source>
</evidence>
<dbReference type="Proteomes" id="UP001157034">
    <property type="component" value="Unassembled WGS sequence"/>
</dbReference>
<dbReference type="Gene3D" id="1.20.1250.20">
    <property type="entry name" value="MFS general substrate transporter like domains"/>
    <property type="match status" value="1"/>
</dbReference>
<dbReference type="PANTHER" id="PTHR23513">
    <property type="entry name" value="INTEGRAL MEMBRANE EFFLUX PROTEIN-RELATED"/>
    <property type="match status" value="1"/>
</dbReference>
<accession>A0ABQ6K690</accession>
<evidence type="ECO:0000256" key="4">
    <source>
        <dbReference type="ARBA" id="ARBA00022989"/>
    </source>
</evidence>
<evidence type="ECO:0000256" key="3">
    <source>
        <dbReference type="ARBA" id="ARBA00022692"/>
    </source>
</evidence>
<keyword evidence="4 6" id="KW-1133">Transmembrane helix</keyword>
<gene>
    <name evidence="7" type="ORF">GCM10025881_13640</name>
</gene>
<feature type="transmembrane region" description="Helical" evidence="6">
    <location>
        <begin position="91"/>
        <end position="124"/>
    </location>
</feature>
<feature type="transmembrane region" description="Helical" evidence="6">
    <location>
        <begin position="51"/>
        <end position="70"/>
    </location>
</feature>
<evidence type="ECO:0000256" key="5">
    <source>
        <dbReference type="ARBA" id="ARBA00023136"/>
    </source>
</evidence>
<dbReference type="CDD" id="cd06173">
    <property type="entry name" value="MFS_MefA_like"/>
    <property type="match status" value="1"/>
</dbReference>
<keyword evidence="5 6" id="KW-0472">Membrane</keyword>
<evidence type="ECO:0008006" key="9">
    <source>
        <dbReference type="Google" id="ProtNLM"/>
    </source>
</evidence>
<dbReference type="RefSeq" id="WP_284253448.1">
    <property type="nucleotide sequence ID" value="NZ_BSVB01000001.1"/>
</dbReference>
<keyword evidence="2" id="KW-1003">Cell membrane</keyword>
<comment type="subcellular location">
    <subcellularLocation>
        <location evidence="1">Cell membrane</location>
        <topology evidence="1">Multi-pass membrane protein</topology>
    </subcellularLocation>
</comment>
<dbReference type="SUPFAM" id="SSF103473">
    <property type="entry name" value="MFS general substrate transporter"/>
    <property type="match status" value="1"/>
</dbReference>
<keyword evidence="3 6" id="KW-0812">Transmembrane</keyword>
<dbReference type="InterPro" id="IPR036259">
    <property type="entry name" value="MFS_trans_sf"/>
</dbReference>
<reference evidence="8" key="1">
    <citation type="journal article" date="2019" name="Int. J. Syst. Evol. Microbiol.">
        <title>The Global Catalogue of Microorganisms (GCM) 10K type strain sequencing project: providing services to taxonomists for standard genome sequencing and annotation.</title>
        <authorList>
            <consortium name="The Broad Institute Genomics Platform"/>
            <consortium name="The Broad Institute Genome Sequencing Center for Infectious Disease"/>
            <person name="Wu L."/>
            <person name="Ma J."/>
        </authorList>
    </citation>
    <scope>NUCLEOTIDE SEQUENCE [LARGE SCALE GENOMIC DNA]</scope>
    <source>
        <strain evidence="8">NBRC 108894</strain>
    </source>
</reference>
<feature type="transmembrane region" description="Helical" evidence="6">
    <location>
        <begin position="257"/>
        <end position="278"/>
    </location>
</feature>
<sequence length="290" mass="29654">MSLPSAPSLRASRDFRLLLAGQTTSQFGSQIGGVAIPLLAVVSLHATAFEVGLIAAASTIAFALIGLPAGAWLDRARRRPVLVASDLARAVLYATIPVASWLGILTIAQLVVVSLLVGLARVFFDVGYQSYVPVVVGRDRVLAGNSAMEFLRSSGQVAGPGLGGLLVTLIGAASVVLAQAITFAVSAATLLGIRVHEPAPEPEAPRHLGHRIAEGVRYVARDRTLRALALASAASNLSFAIASAVTVVFLVRDLHQPAWVVGLVVAGGALAAMAGAALTPGRAAPSARSA</sequence>
<evidence type="ECO:0000256" key="2">
    <source>
        <dbReference type="ARBA" id="ARBA00022475"/>
    </source>
</evidence>
<dbReference type="EMBL" id="BSVB01000001">
    <property type="protein sequence ID" value="GMA94540.1"/>
    <property type="molecule type" value="Genomic_DNA"/>
</dbReference>
<dbReference type="Pfam" id="PF07690">
    <property type="entry name" value="MFS_1"/>
    <property type="match status" value="1"/>
</dbReference>
<feature type="transmembrane region" description="Helical" evidence="6">
    <location>
        <begin position="162"/>
        <end position="185"/>
    </location>
</feature>
<evidence type="ECO:0000256" key="6">
    <source>
        <dbReference type="SAM" id="Phobius"/>
    </source>
</evidence>
<evidence type="ECO:0000313" key="8">
    <source>
        <dbReference type="Proteomes" id="UP001157034"/>
    </source>
</evidence>